<dbReference type="InterPro" id="IPR001870">
    <property type="entry name" value="B30.2/SPRY"/>
</dbReference>
<evidence type="ECO:0000259" key="1">
    <source>
        <dbReference type="PROSITE" id="PS50188"/>
    </source>
</evidence>
<dbReference type="SMART" id="SM00449">
    <property type="entry name" value="SPRY"/>
    <property type="match status" value="1"/>
</dbReference>
<accession>A0A1B6GLK8</accession>
<dbReference type="InterPro" id="IPR013320">
    <property type="entry name" value="ConA-like_dom_sf"/>
</dbReference>
<feature type="domain" description="B30.2/SPRY" evidence="1">
    <location>
        <begin position="1"/>
        <end position="230"/>
    </location>
</feature>
<dbReference type="PANTHER" id="PTHR12864">
    <property type="entry name" value="RAN BINDING PROTEIN 9-RELATED"/>
    <property type="match status" value="1"/>
</dbReference>
<dbReference type="Gene3D" id="2.60.120.920">
    <property type="match status" value="1"/>
</dbReference>
<protein>
    <recommendedName>
        <fullName evidence="1">B30.2/SPRY domain-containing protein</fullName>
    </recommendedName>
</protein>
<organism evidence="2">
    <name type="scientific">Cuerna arida</name>
    <dbReference type="NCBI Taxonomy" id="1464854"/>
    <lineage>
        <taxon>Eukaryota</taxon>
        <taxon>Metazoa</taxon>
        <taxon>Ecdysozoa</taxon>
        <taxon>Arthropoda</taxon>
        <taxon>Hexapoda</taxon>
        <taxon>Insecta</taxon>
        <taxon>Pterygota</taxon>
        <taxon>Neoptera</taxon>
        <taxon>Paraneoptera</taxon>
        <taxon>Hemiptera</taxon>
        <taxon>Auchenorrhyncha</taxon>
        <taxon>Membracoidea</taxon>
        <taxon>Cicadellidae</taxon>
        <taxon>Cicadellinae</taxon>
        <taxon>Proconiini</taxon>
        <taxon>Cuerna</taxon>
    </lineage>
</organism>
<dbReference type="PROSITE" id="PS50188">
    <property type="entry name" value="B302_SPRY"/>
    <property type="match status" value="1"/>
</dbReference>
<dbReference type="SUPFAM" id="SSF49899">
    <property type="entry name" value="Concanavalin A-like lectins/glucanases"/>
    <property type="match status" value="1"/>
</dbReference>
<dbReference type="InterPro" id="IPR043136">
    <property type="entry name" value="B30.2/SPRY_sf"/>
</dbReference>
<reference evidence="2" key="1">
    <citation type="submission" date="2015-11" db="EMBL/GenBank/DDBJ databases">
        <title>De novo transcriptome assembly of four potential Pierce s Disease insect vectors from Arizona vineyards.</title>
        <authorList>
            <person name="Tassone E.E."/>
        </authorList>
    </citation>
    <scope>NUCLEOTIDE SEQUENCE</scope>
</reference>
<proteinExistence type="predicted"/>
<evidence type="ECO:0000313" key="2">
    <source>
        <dbReference type="EMBL" id="JAS63193.1"/>
    </source>
</evidence>
<dbReference type="Pfam" id="PF00622">
    <property type="entry name" value="SPRY"/>
    <property type="match status" value="1"/>
</dbReference>
<sequence>MNMEHERNNLEMGENVNFVTQDETLMLVDSGEEDWYCLHDVTLNGQILEYNGQGTSILDVGLAQAKQPLNTTSHYFEIEIVDPGENCFIAIGLTEKDYPKNRLPGWDKGSIAYHADDGKVFIGCGVGEKFGPKCYKGDTMGCGISFPVPLNQRTHNLSLEESKRQHEVRNERASQDVKINGSDFVEVFFTKNGTMVGVRRVLLPFGGFLPSIGMLSFHEKVKVNLKPLTG</sequence>
<dbReference type="CDD" id="cd12908">
    <property type="entry name" value="SPRYD3"/>
    <property type="match status" value="1"/>
</dbReference>
<gene>
    <name evidence="2" type="ORF">g.3844</name>
</gene>
<dbReference type="AlphaFoldDB" id="A0A1B6GLK8"/>
<dbReference type="InterPro" id="IPR050618">
    <property type="entry name" value="Ubq-SigPath_Reg"/>
</dbReference>
<dbReference type="InterPro" id="IPR035783">
    <property type="entry name" value="SPRYD3_SPRY"/>
</dbReference>
<dbReference type="InterPro" id="IPR003877">
    <property type="entry name" value="SPRY_dom"/>
</dbReference>
<dbReference type="EMBL" id="GECZ01006576">
    <property type="protein sequence ID" value="JAS63193.1"/>
    <property type="molecule type" value="Transcribed_RNA"/>
</dbReference>
<name>A0A1B6GLK8_9HEMI</name>